<dbReference type="GO" id="GO:0004222">
    <property type="term" value="F:metalloendopeptidase activity"/>
    <property type="evidence" value="ECO:0007669"/>
    <property type="project" value="InterPro"/>
</dbReference>
<gene>
    <name evidence="10" type="ORF">P24_10845</name>
</gene>
<dbReference type="Pfam" id="PF01435">
    <property type="entry name" value="Peptidase_M48"/>
    <property type="match status" value="1"/>
</dbReference>
<dbReference type="AlphaFoldDB" id="K2JYE8"/>
<dbReference type="InterPro" id="IPR001915">
    <property type="entry name" value="Peptidase_M48"/>
</dbReference>
<evidence type="ECO:0000256" key="7">
    <source>
        <dbReference type="SAM" id="MobiDB-lite"/>
    </source>
</evidence>
<feature type="chain" id="PRO_5003861884" evidence="8">
    <location>
        <begin position="20"/>
        <end position="558"/>
    </location>
</feature>
<dbReference type="GO" id="GO:0016020">
    <property type="term" value="C:membrane"/>
    <property type="evidence" value="ECO:0007669"/>
    <property type="project" value="TreeGrafter"/>
</dbReference>
<evidence type="ECO:0000256" key="1">
    <source>
        <dbReference type="ARBA" id="ARBA00001947"/>
    </source>
</evidence>
<dbReference type="GO" id="GO:0051603">
    <property type="term" value="P:proteolysis involved in protein catabolic process"/>
    <property type="evidence" value="ECO:0007669"/>
    <property type="project" value="TreeGrafter"/>
</dbReference>
<dbReference type="GO" id="GO:0046872">
    <property type="term" value="F:metal ion binding"/>
    <property type="evidence" value="ECO:0007669"/>
    <property type="project" value="UniProtKB-KW"/>
</dbReference>
<dbReference type="STRING" id="1207063.P24_10845"/>
<feature type="signal peptide" evidence="8">
    <location>
        <begin position="1"/>
        <end position="19"/>
    </location>
</feature>
<sequence length="558" mass="61262">MILVLAAVLALGTLWPVNAAHAFLDRILPSTDTKDEFDGRFIDTLTPGAWKPPLEAAMREAAEKSSDSPSSFSFGGSGDDVSSVEDKIGAKNAIRPEFEEIPGLTMLRMDERGIVVLPALDAYLAGIARRLLEPSPITGAPITVYVTASERYGEAKALPDGTIAIPMASILQADSEDELAALLAHEISHVLRGHHDLDWFEQRQGNLVSGAELMLGLASGLAQQVGKGNEMAAKAARILIVAEATMAATSKGLFPSWTREHEDEADLLGLDLLIAAGYNYDGMFTLMQKMEEAELIEASKPDPYQEARKALEEEIQQQTNQGNIGAALGNVLQAATLEFGTALNRASADHRSATDRLESIRDYFDREYADEIPPAMTALPLEQVRKSREFIEFAEAYKDASEALDLAEKGELSAAEKAARSAVSGPYKNHAWTRYAFYKVRLEQGHRDRAMQNLELALNDPYVPLSVYTELEKMNRKAGSMDSAARVLASAWEEFQRPAALYPPLIHHHQRKGEKARAQELAIECAFKNREVAKICRTAAEGRDPDMARTQSWLQALR</sequence>
<dbReference type="PANTHER" id="PTHR22726">
    <property type="entry name" value="METALLOENDOPEPTIDASE OMA1"/>
    <property type="match status" value="1"/>
</dbReference>
<keyword evidence="6" id="KW-0482">Metalloprotease</keyword>
<evidence type="ECO:0000256" key="5">
    <source>
        <dbReference type="ARBA" id="ARBA00022833"/>
    </source>
</evidence>
<proteinExistence type="predicted"/>
<dbReference type="Proteomes" id="UP000006746">
    <property type="component" value="Unassembled WGS sequence"/>
</dbReference>
<accession>K2JYE8</accession>
<dbReference type="eggNOG" id="COG0501">
    <property type="taxonomic scope" value="Bacteria"/>
</dbReference>
<evidence type="ECO:0000256" key="4">
    <source>
        <dbReference type="ARBA" id="ARBA00022801"/>
    </source>
</evidence>
<dbReference type="EMBL" id="AMRL01000012">
    <property type="protein sequence ID" value="EKE75349.1"/>
    <property type="molecule type" value="Genomic_DNA"/>
</dbReference>
<dbReference type="Gene3D" id="3.30.2010.10">
    <property type="entry name" value="Metalloproteases ('zincins'), catalytic domain"/>
    <property type="match status" value="1"/>
</dbReference>
<feature type="region of interest" description="Disordered" evidence="7">
    <location>
        <begin position="60"/>
        <end position="80"/>
    </location>
</feature>
<name>K2JYE8_9PROT</name>
<dbReference type="PANTHER" id="PTHR22726:SF1">
    <property type="entry name" value="METALLOENDOPEPTIDASE OMA1, MITOCHONDRIAL"/>
    <property type="match status" value="1"/>
</dbReference>
<keyword evidence="2" id="KW-0645">Protease</keyword>
<keyword evidence="3" id="KW-0479">Metal-binding</keyword>
<dbReference type="CDD" id="cd07324">
    <property type="entry name" value="M48C_Oma1-like"/>
    <property type="match status" value="1"/>
</dbReference>
<feature type="domain" description="Peptidase M48" evidence="9">
    <location>
        <begin position="120"/>
        <end position="296"/>
    </location>
</feature>
<evidence type="ECO:0000256" key="2">
    <source>
        <dbReference type="ARBA" id="ARBA00022670"/>
    </source>
</evidence>
<organism evidence="10 11">
    <name type="scientific">Oceanibaculum indicum P24</name>
    <dbReference type="NCBI Taxonomy" id="1207063"/>
    <lineage>
        <taxon>Bacteria</taxon>
        <taxon>Pseudomonadati</taxon>
        <taxon>Pseudomonadota</taxon>
        <taxon>Alphaproteobacteria</taxon>
        <taxon>Rhodospirillales</taxon>
        <taxon>Oceanibaculaceae</taxon>
        <taxon>Oceanibaculum</taxon>
    </lineage>
</organism>
<protein>
    <submittedName>
        <fullName evidence="10">Peptidase</fullName>
    </submittedName>
</protein>
<reference evidence="10 11" key="1">
    <citation type="journal article" date="2012" name="J. Bacteriol.">
        <title>Genome Sequence of Oceanibaculum indicum Type Strain P24.</title>
        <authorList>
            <person name="Lai Q."/>
            <person name="Shao Z."/>
        </authorList>
    </citation>
    <scope>NUCLEOTIDE SEQUENCE [LARGE SCALE GENOMIC DNA]</scope>
    <source>
        <strain evidence="10 11">P24</strain>
    </source>
</reference>
<evidence type="ECO:0000256" key="3">
    <source>
        <dbReference type="ARBA" id="ARBA00022723"/>
    </source>
</evidence>
<evidence type="ECO:0000259" key="9">
    <source>
        <dbReference type="Pfam" id="PF01435"/>
    </source>
</evidence>
<keyword evidence="4" id="KW-0378">Hydrolase</keyword>
<keyword evidence="5" id="KW-0862">Zinc</keyword>
<keyword evidence="11" id="KW-1185">Reference proteome</keyword>
<evidence type="ECO:0000313" key="10">
    <source>
        <dbReference type="EMBL" id="EKE75349.1"/>
    </source>
</evidence>
<evidence type="ECO:0000256" key="8">
    <source>
        <dbReference type="SAM" id="SignalP"/>
    </source>
</evidence>
<dbReference type="InterPro" id="IPR051156">
    <property type="entry name" value="Mito/Outer_Membr_Metalloprot"/>
</dbReference>
<evidence type="ECO:0000256" key="6">
    <source>
        <dbReference type="ARBA" id="ARBA00023049"/>
    </source>
</evidence>
<comment type="caution">
    <text evidence="10">The sequence shown here is derived from an EMBL/GenBank/DDBJ whole genome shotgun (WGS) entry which is preliminary data.</text>
</comment>
<keyword evidence="8" id="KW-0732">Signal</keyword>
<evidence type="ECO:0000313" key="11">
    <source>
        <dbReference type="Proteomes" id="UP000006746"/>
    </source>
</evidence>
<comment type="cofactor">
    <cofactor evidence="1">
        <name>Zn(2+)</name>
        <dbReference type="ChEBI" id="CHEBI:29105"/>
    </cofactor>
</comment>